<dbReference type="InterPro" id="IPR015295">
    <property type="entry name" value="CBM27"/>
</dbReference>
<reference evidence="9 10" key="1">
    <citation type="submission" date="2015-01" db="EMBL/GenBank/DDBJ databases">
        <title>Draft Genome Sequences of Four Bacillus thermoamylovorans Strains, Isolated From Food Products.</title>
        <authorList>
            <person name="Krawcyk A.O."/>
            <person name="Berendsen E.M."/>
            <person name="Eijlander R.T."/>
            <person name="de Jong A."/>
            <person name="Wells-Bennik M."/>
            <person name="Kuipers O.P."/>
        </authorList>
    </citation>
    <scope>NUCLEOTIDE SEQUENCE [LARGE SCALE GENOMIC DNA]</scope>
    <source>
        <strain evidence="9 10">B4167</strain>
    </source>
</reference>
<comment type="caution">
    <text evidence="9">The sequence shown here is derived from an EMBL/GenBank/DDBJ whole genome shotgun (WGS) entry which is preliminary data.</text>
</comment>
<dbReference type="Proteomes" id="UP000032076">
    <property type="component" value="Unassembled WGS sequence"/>
</dbReference>
<dbReference type="InterPro" id="IPR005087">
    <property type="entry name" value="CBM11"/>
</dbReference>
<dbReference type="Pfam" id="PF03425">
    <property type="entry name" value="CBM_11"/>
    <property type="match status" value="1"/>
</dbReference>
<dbReference type="Pfam" id="PF21253">
    <property type="entry name" value="Mann_GBD_bact"/>
    <property type="match status" value="2"/>
</dbReference>
<keyword evidence="3 4" id="KW-0326">Glycosidase</keyword>
<keyword evidence="6" id="KW-0472">Membrane</keyword>
<keyword evidence="7" id="KW-0732">Signal</keyword>
<dbReference type="Pfam" id="PF09212">
    <property type="entry name" value="CBM27"/>
    <property type="match status" value="1"/>
</dbReference>
<feature type="region of interest" description="Disordered" evidence="5">
    <location>
        <begin position="1186"/>
        <end position="1315"/>
    </location>
</feature>
<dbReference type="RefSeq" id="WP_052480298.1">
    <property type="nucleotide sequence ID" value="NZ_JXLT01000021.1"/>
</dbReference>
<dbReference type="Gene3D" id="3.20.20.80">
    <property type="entry name" value="Glycosidases"/>
    <property type="match status" value="1"/>
</dbReference>
<dbReference type="GO" id="GO:0005976">
    <property type="term" value="P:polysaccharide metabolic process"/>
    <property type="evidence" value="ECO:0007669"/>
    <property type="project" value="UniProtKB-ARBA"/>
</dbReference>
<dbReference type="Pfam" id="PF02156">
    <property type="entry name" value="Glyco_hydro_26"/>
    <property type="match status" value="1"/>
</dbReference>
<feature type="chain" id="PRO_5044778808" description="GH26 domain-containing protein" evidence="7">
    <location>
        <begin position="24"/>
        <end position="1351"/>
    </location>
</feature>
<evidence type="ECO:0000313" key="9">
    <source>
        <dbReference type="EMBL" id="KIO74026.1"/>
    </source>
</evidence>
<dbReference type="Gene3D" id="2.60.120.260">
    <property type="entry name" value="Galactose-binding domain-like"/>
    <property type="match status" value="4"/>
</dbReference>
<dbReference type="InterPro" id="IPR013783">
    <property type="entry name" value="Ig-like_fold"/>
</dbReference>
<feature type="compositionally biased region" description="Low complexity" evidence="5">
    <location>
        <begin position="1259"/>
        <end position="1275"/>
    </location>
</feature>
<keyword evidence="6" id="KW-0812">Transmembrane</keyword>
<feature type="compositionally biased region" description="Polar residues" evidence="5">
    <location>
        <begin position="1276"/>
        <end position="1297"/>
    </location>
</feature>
<dbReference type="Gene3D" id="2.60.40.10">
    <property type="entry name" value="Immunoglobulins"/>
    <property type="match status" value="1"/>
</dbReference>
<dbReference type="PANTHER" id="PTHR40079:SF4">
    <property type="entry name" value="GH26 DOMAIN-CONTAINING PROTEIN-RELATED"/>
    <property type="match status" value="1"/>
</dbReference>
<feature type="active site" description="Proton donor" evidence="4">
    <location>
        <position position="207"/>
    </location>
</feature>
<feature type="compositionally biased region" description="Basic and acidic residues" evidence="5">
    <location>
        <begin position="1205"/>
        <end position="1258"/>
    </location>
</feature>
<dbReference type="GO" id="GO:0004553">
    <property type="term" value="F:hydrolase activity, hydrolyzing O-glycosyl compounds"/>
    <property type="evidence" value="ECO:0007669"/>
    <property type="project" value="UniProtKB-ARBA"/>
</dbReference>
<feature type="compositionally biased region" description="Basic and acidic residues" evidence="5">
    <location>
        <begin position="1298"/>
        <end position="1315"/>
    </location>
</feature>
<dbReference type="SUPFAM" id="SSF49785">
    <property type="entry name" value="Galactose-binding domain-like"/>
    <property type="match status" value="4"/>
</dbReference>
<dbReference type="PRINTS" id="PR00739">
    <property type="entry name" value="GLHYDRLASE26"/>
</dbReference>
<evidence type="ECO:0000256" key="7">
    <source>
        <dbReference type="SAM" id="SignalP"/>
    </source>
</evidence>
<feature type="active site" description="Nucleophile" evidence="4">
    <location>
        <position position="317"/>
    </location>
</feature>
<feature type="transmembrane region" description="Helical" evidence="6">
    <location>
        <begin position="1325"/>
        <end position="1343"/>
    </location>
</feature>
<name>A0ABD4AB14_9BACI</name>
<protein>
    <recommendedName>
        <fullName evidence="8">GH26 domain-containing protein</fullName>
    </recommendedName>
</protein>
<evidence type="ECO:0000256" key="3">
    <source>
        <dbReference type="ARBA" id="ARBA00023295"/>
    </source>
</evidence>
<evidence type="ECO:0000256" key="6">
    <source>
        <dbReference type="SAM" id="Phobius"/>
    </source>
</evidence>
<dbReference type="InterPro" id="IPR017853">
    <property type="entry name" value="GH"/>
</dbReference>
<keyword evidence="6" id="KW-1133">Transmembrane helix</keyword>
<comment type="similarity">
    <text evidence="1 4">Belongs to the glycosyl hydrolase 26 family.</text>
</comment>
<dbReference type="InterPro" id="IPR049475">
    <property type="entry name" value="Mann_GBD_bact"/>
</dbReference>
<dbReference type="InterPro" id="IPR000805">
    <property type="entry name" value="Glyco_hydro_26"/>
</dbReference>
<dbReference type="InterPro" id="IPR022790">
    <property type="entry name" value="GH26_dom"/>
</dbReference>
<dbReference type="EMBL" id="JXLU01000015">
    <property type="protein sequence ID" value="KIO74026.1"/>
    <property type="molecule type" value="Genomic_DNA"/>
</dbReference>
<evidence type="ECO:0000256" key="4">
    <source>
        <dbReference type="PROSITE-ProRule" id="PRU01100"/>
    </source>
</evidence>
<sequence>MKAKKWFSVLLAVLLVISTVPNAFKPKIVQAASNTNSINLVDSNASKNTKLLFNYLKNVGPKKILFGQQHATDEGLTLKGSGQRAGSKESEIKNSVGDYPAIFGWDTLSLDGYEKPGVSGDSEKSIKNLAQSMKAAHELGGIVTLSMHPYNFVTGGNFNDTTGNVVEHILPGGEKNAAFNKWLDNIAALAKELSKDDIPLIFRPFHEQTGNWFWWGANTTTSDQYKAIFRYTVEYLRDVKDVHNILYAYSPGAGPGGDKERYLETYPGDEYVDIFGIDKYDNKQNAGSESFFNDLIKDLEMLVDLADEKGKIAALTEFGYSPEGLKKTGNHLTWFTDLLNAIKKSEKASRISYMLTWANFGWPNNIFVPYKDINGDLGGDHELLPDFINFYNDRSTAFSSEIKEKRYSGEVPTTVEKQPFMHVASPASGTTIRENTVTIRARVLNDVPKKVTYAEKGSTTEHEMKYDEQSRYYKAEWSPSGDVNGSSTELTIKSVMSDGTVQVETVKVFVKVPEIILKEYRFDDDINDFKNNGAWPDSIKTDISHAVIHDNGMLKISSENLQSNEDWQELKLELTDTLNFSLHTINRVTFDAYVPTALNSGNASLRSVVMFPDDWETKHGIATTERKLSDLETETFDGVEYAKYPVSIDITGVKHNPKTLAISIVGSALAGNGDIYIDNIKLINLFKEASLDPSVIDDFENYLGDNDLLKKNYTSNGDGVTVSLSTENKNDGEYGLKYDYKLASQGYTGANKTLGGVDWSEYNQLKFWIKPDGKSQRLNIQLTIDGVGYEAYRYYDNEEPRMETINFAEFKPASWADQSLILTKEKLKNVSTFSIYVDAVDKAKLESTLYFDDIKVFKDKEAPDIPENGDGQVRKPEKPGILYDFENDVEDFDVTQNHSEATKPKVTDEFATSGKHSLVTEFNLSKSDGFELSKITDLNLASIDAISANVKLSSGSADVKLYIKTGNDWAWADSGTYHVGTDEFTKVIFPLKGINQAQLEQVKAIGLQVLPKNGEGKAKLYLDEVTLEGKAIEEPTRKPLLFDFEDGTNNWKIGYSENETTEVTTTSENAINGSSLTTTFNLSKGKFSLQTSEIKDLTGENTLYAKVKISKGKANVKLYMQTGSAWNWVDSGEVSIEENQVVTLKLPFTDIKELKSIQAIGIEILPIEGVGNANVYVDDVSLIELSDEPDTDKPGTNEPGVEQPDTDKPDNENPDVDKPDTDKPDNENPDVDKPDTDKPDSEKPDTDKPDMDKPDTDKSSSNTSDTNHSDSNQTDVNKSGSNQNAQSATGGTSPLDKNNNKQIDHKHNAKSTEKLPKTATNHYELFFTGLLLLIVGITIPIMMKKRKNKEV</sequence>
<gene>
    <name evidence="9" type="ORF">B4167_1615</name>
</gene>
<keyword evidence="2 4" id="KW-0378">Hydrolase</keyword>
<feature type="domain" description="GH26" evidence="8">
    <location>
        <begin position="47"/>
        <end position="400"/>
    </location>
</feature>
<evidence type="ECO:0000256" key="1">
    <source>
        <dbReference type="ARBA" id="ARBA00007754"/>
    </source>
</evidence>
<evidence type="ECO:0000256" key="5">
    <source>
        <dbReference type="SAM" id="MobiDB-lite"/>
    </source>
</evidence>
<dbReference type="InterPro" id="IPR008979">
    <property type="entry name" value="Galactose-bd-like_sf"/>
</dbReference>
<dbReference type="PROSITE" id="PS51764">
    <property type="entry name" value="GH26"/>
    <property type="match status" value="1"/>
</dbReference>
<dbReference type="PANTHER" id="PTHR40079">
    <property type="entry name" value="MANNAN ENDO-1,4-BETA-MANNOSIDASE E-RELATED"/>
    <property type="match status" value="1"/>
</dbReference>
<accession>A0ABD4AB14</accession>
<evidence type="ECO:0000256" key="2">
    <source>
        <dbReference type="ARBA" id="ARBA00022801"/>
    </source>
</evidence>
<feature type="signal peptide" evidence="7">
    <location>
        <begin position="1"/>
        <end position="23"/>
    </location>
</feature>
<proteinExistence type="inferred from homology"/>
<dbReference type="SUPFAM" id="SSF51445">
    <property type="entry name" value="(Trans)glycosidases"/>
    <property type="match status" value="1"/>
</dbReference>
<organism evidence="9 10">
    <name type="scientific">Caldibacillus thermoamylovorans</name>
    <dbReference type="NCBI Taxonomy" id="35841"/>
    <lineage>
        <taxon>Bacteria</taxon>
        <taxon>Bacillati</taxon>
        <taxon>Bacillota</taxon>
        <taxon>Bacilli</taxon>
        <taxon>Bacillales</taxon>
        <taxon>Bacillaceae</taxon>
        <taxon>Caldibacillus</taxon>
    </lineage>
</organism>
<evidence type="ECO:0000313" key="10">
    <source>
        <dbReference type="Proteomes" id="UP000032076"/>
    </source>
</evidence>
<evidence type="ECO:0000259" key="8">
    <source>
        <dbReference type="PROSITE" id="PS51764"/>
    </source>
</evidence>